<dbReference type="InterPro" id="IPR011335">
    <property type="entry name" value="Restrct_endonuc-II-like"/>
</dbReference>
<sequence length="203" mass="22705">MYADEVTTVDEVNVTTRERTWLDLAARLAVHDLVVIADHLIRIPRPNLEGRSEPHSTLERLQDMINRHAGKRGVRRAREALALARIGADSPPETLLRLAIVDAGLPEPKLNVPITDEAGNEHHQPDLSYPEYRVGIEYEGSGHSDPEQVARDIARAERYGRLGWDEVRISKRHMLNDAKAAVAKIRSVLVAAGWRPSPKSTLQ</sequence>
<evidence type="ECO:0008006" key="3">
    <source>
        <dbReference type="Google" id="ProtNLM"/>
    </source>
</evidence>
<comment type="caution">
    <text evidence="1">The sequence shown here is derived from an EMBL/GenBank/DDBJ whole genome shotgun (WGS) entry which is preliminary data.</text>
</comment>
<dbReference type="SUPFAM" id="SSF52980">
    <property type="entry name" value="Restriction endonuclease-like"/>
    <property type="match status" value="1"/>
</dbReference>
<accession>A0A846RF61</accession>
<gene>
    <name evidence="1" type="ORF">BJ994_000864</name>
</gene>
<dbReference type="AlphaFoldDB" id="A0A846RF61"/>
<keyword evidence="2" id="KW-1185">Reference proteome</keyword>
<dbReference type="Proteomes" id="UP000547458">
    <property type="component" value="Unassembled WGS sequence"/>
</dbReference>
<organism evidence="1 2">
    <name type="scientific">Arthrobacter pigmenti</name>
    <dbReference type="NCBI Taxonomy" id="271432"/>
    <lineage>
        <taxon>Bacteria</taxon>
        <taxon>Bacillati</taxon>
        <taxon>Actinomycetota</taxon>
        <taxon>Actinomycetes</taxon>
        <taxon>Micrococcales</taxon>
        <taxon>Micrococcaceae</taxon>
        <taxon>Arthrobacter</taxon>
    </lineage>
</organism>
<evidence type="ECO:0000313" key="1">
    <source>
        <dbReference type="EMBL" id="NJC21788.1"/>
    </source>
</evidence>
<protein>
    <recommendedName>
        <fullName evidence="3">DUF559 domain-containing protein</fullName>
    </recommendedName>
</protein>
<dbReference type="EMBL" id="JAATJL010000001">
    <property type="protein sequence ID" value="NJC21788.1"/>
    <property type="molecule type" value="Genomic_DNA"/>
</dbReference>
<proteinExistence type="predicted"/>
<name>A0A846RF61_9MICC</name>
<reference evidence="1 2" key="1">
    <citation type="submission" date="2020-03" db="EMBL/GenBank/DDBJ databases">
        <title>Sequencing the genomes of 1000 actinobacteria strains.</title>
        <authorList>
            <person name="Klenk H.-P."/>
        </authorList>
    </citation>
    <scope>NUCLEOTIDE SEQUENCE [LARGE SCALE GENOMIC DNA]</scope>
    <source>
        <strain evidence="1 2">DSM 16403</strain>
    </source>
</reference>
<evidence type="ECO:0000313" key="2">
    <source>
        <dbReference type="Proteomes" id="UP000547458"/>
    </source>
</evidence>
<dbReference type="Gene3D" id="3.40.960.10">
    <property type="entry name" value="VSR Endonuclease"/>
    <property type="match status" value="1"/>
</dbReference>